<organism evidence="2 4">
    <name type="scientific">Aerococcus sanguinicola</name>
    <dbReference type="NCBI Taxonomy" id="119206"/>
    <lineage>
        <taxon>Bacteria</taxon>
        <taxon>Bacillati</taxon>
        <taxon>Bacillota</taxon>
        <taxon>Bacilli</taxon>
        <taxon>Lactobacillales</taxon>
        <taxon>Aerococcaceae</taxon>
        <taxon>Aerococcus</taxon>
    </lineage>
</organism>
<dbReference type="OrthoDB" id="9784844at2"/>
<name>A0A0X8FC18_9LACT</name>
<gene>
    <name evidence="2" type="ORF">AWM72_07255</name>
    <name evidence="3" type="ORF">CYJ28_02500</name>
</gene>
<keyword evidence="1" id="KW-0472">Membrane</keyword>
<feature type="transmembrane region" description="Helical" evidence="1">
    <location>
        <begin position="21"/>
        <end position="43"/>
    </location>
</feature>
<dbReference type="PANTHER" id="PTHR40076">
    <property type="entry name" value="MEMBRANE PROTEIN-RELATED"/>
    <property type="match status" value="1"/>
</dbReference>
<feature type="transmembrane region" description="Helical" evidence="1">
    <location>
        <begin position="208"/>
        <end position="233"/>
    </location>
</feature>
<reference evidence="2 4" key="1">
    <citation type="journal article" date="2016" name="Genome Announc.">
        <title>Complete Genome Sequences of Aerococcus christensenii CCUG 28831T, Aerococcus sanguinicola CCUG 43001T, Aerococcus urinae CCUG 36881T, Aerococcus urinaeequi CCUG 28094T, Aerococcus urinaehominis CCUG 42038 BT, and Aerococcus viridans CCUG 4311T.</title>
        <authorList>
            <person name="Carkaci D."/>
            <person name="Dargis R."/>
            <person name="Nielsen X.C."/>
            <person name="Skovgaard O."/>
            <person name="Fuursted K."/>
            <person name="Christensen J.J."/>
        </authorList>
    </citation>
    <scope>NUCLEOTIDE SEQUENCE [LARGE SCALE GENOMIC DNA]</scope>
    <source>
        <strain evidence="2 4">CCUG43001</strain>
    </source>
</reference>
<feature type="transmembrane region" description="Helical" evidence="1">
    <location>
        <begin position="111"/>
        <end position="141"/>
    </location>
</feature>
<dbReference type="PANTHER" id="PTHR40076:SF1">
    <property type="entry name" value="MEMBRANE PROTEIN"/>
    <property type="match status" value="1"/>
</dbReference>
<dbReference type="Proteomes" id="UP000234239">
    <property type="component" value="Unassembled WGS sequence"/>
</dbReference>
<proteinExistence type="predicted"/>
<evidence type="ECO:0000313" key="4">
    <source>
        <dbReference type="Proteomes" id="UP000069912"/>
    </source>
</evidence>
<keyword evidence="1" id="KW-1133">Transmembrane helix</keyword>
<dbReference type="EMBL" id="PKGY01000001">
    <property type="protein sequence ID" value="PKZ23443.1"/>
    <property type="molecule type" value="Genomic_DNA"/>
</dbReference>
<evidence type="ECO:0000313" key="3">
    <source>
        <dbReference type="EMBL" id="PKZ23443.1"/>
    </source>
</evidence>
<sequence>MKLDLSNRTIRQHEKPISHSNFWRILGDMVIGFLVVFALDYLIDQLISLDPQQGLTIRFGLTPLLNLISTLASSLFSMGIMWGLVRLVRHGGSYDQGSLVQPFKEKLGRNILALFLLALIGLIPTIVVGVLSGFGFMSAIILSTEEWQGYAAFFGIFILAGIILGIIATWLDLSLAMVSPLLGDYPEMGAWQVMKESFRMMKGNRWKLLGLILTYIWIPILIVIVSIVAFFAYAIATSPVQGPSYVLAFSLFFFALLVAALIGLYYSLRLNVAKALFYTALEDKEKGTSCFPGQGLAGQGEAL</sequence>
<accession>A0A0X8FC18</accession>
<keyword evidence="4" id="KW-1185">Reference proteome</keyword>
<evidence type="ECO:0000313" key="5">
    <source>
        <dbReference type="Proteomes" id="UP000234239"/>
    </source>
</evidence>
<feature type="transmembrane region" description="Helical" evidence="1">
    <location>
        <begin position="63"/>
        <end position="85"/>
    </location>
</feature>
<dbReference type="RefSeq" id="WP_067975515.1">
    <property type="nucleotide sequence ID" value="NZ_CAJHKN010000001.1"/>
</dbReference>
<evidence type="ECO:0000313" key="2">
    <source>
        <dbReference type="EMBL" id="AMB94561.1"/>
    </source>
</evidence>
<dbReference type="InterPro" id="IPR010380">
    <property type="entry name" value="DUF975"/>
</dbReference>
<reference evidence="3 5" key="3">
    <citation type="submission" date="2017-12" db="EMBL/GenBank/DDBJ databases">
        <title>Phylogenetic diversity of female urinary microbiome.</title>
        <authorList>
            <person name="Thomas-White K."/>
            <person name="Wolfe A.J."/>
        </authorList>
    </citation>
    <scope>NUCLEOTIDE SEQUENCE [LARGE SCALE GENOMIC DNA]</scope>
    <source>
        <strain evidence="3 5">UMB0139</strain>
    </source>
</reference>
<dbReference type="EMBL" id="CP014160">
    <property type="protein sequence ID" value="AMB94561.1"/>
    <property type="molecule type" value="Genomic_DNA"/>
</dbReference>
<dbReference type="GeneID" id="92903860"/>
<keyword evidence="1" id="KW-0812">Transmembrane</keyword>
<protein>
    <submittedName>
        <fullName evidence="3">DUF975 domain-containing protein</fullName>
    </submittedName>
</protein>
<dbReference type="Pfam" id="PF06161">
    <property type="entry name" value="DUF975"/>
    <property type="match status" value="1"/>
</dbReference>
<feature type="transmembrane region" description="Helical" evidence="1">
    <location>
        <begin position="245"/>
        <end position="268"/>
    </location>
</feature>
<evidence type="ECO:0000256" key="1">
    <source>
        <dbReference type="SAM" id="Phobius"/>
    </source>
</evidence>
<dbReference type="AlphaFoldDB" id="A0A0X8FC18"/>
<dbReference type="KEGG" id="asan:AWM72_07255"/>
<reference evidence="4" key="2">
    <citation type="submission" date="2016-01" db="EMBL/GenBank/DDBJ databases">
        <title>Six Aerococcus type strain genome sequencing and assembly using PacBio and Illumina Hiseq.</title>
        <authorList>
            <person name="Carkaci D."/>
            <person name="Dargis R."/>
            <person name="Nielsen X.C."/>
            <person name="Skovgaard O."/>
            <person name="Fuursted K."/>
            <person name="Christensen J.J."/>
        </authorList>
    </citation>
    <scope>NUCLEOTIDE SEQUENCE [LARGE SCALE GENOMIC DNA]</scope>
    <source>
        <strain evidence="4">CCUG43001</strain>
    </source>
</reference>
<feature type="transmembrane region" description="Helical" evidence="1">
    <location>
        <begin position="147"/>
        <end position="171"/>
    </location>
</feature>
<dbReference type="Proteomes" id="UP000069912">
    <property type="component" value="Chromosome"/>
</dbReference>